<dbReference type="SUPFAM" id="SSF158452">
    <property type="entry name" value="YqcC-like"/>
    <property type="match status" value="1"/>
</dbReference>
<dbReference type="Gene3D" id="1.20.1440.40">
    <property type="entry name" value="YqcC-like"/>
    <property type="match status" value="1"/>
</dbReference>
<keyword evidence="3" id="KW-1185">Reference proteome</keyword>
<sequence length="113" mass="12534">MPPTIPQVHALADQMLAIERAMRDAEFWHDEVPSPAAMASRTPFCADTLKFSEWLQFVFIPKMRALIEDNAALPGASAIAPLAEEALEERAGKQALVDELRRFDRLITGNESA</sequence>
<dbReference type="PANTHER" id="PTHR39586:SF1">
    <property type="entry name" value="CYTOPLASMIC PROTEIN"/>
    <property type="match status" value="1"/>
</dbReference>
<dbReference type="InterPro" id="IPR007384">
    <property type="entry name" value="UCP006257"/>
</dbReference>
<gene>
    <name evidence="2" type="ORF">SADO_10639</name>
</gene>
<evidence type="ECO:0000259" key="1">
    <source>
        <dbReference type="Pfam" id="PF04287"/>
    </source>
</evidence>
<dbReference type="Proteomes" id="UP001460888">
    <property type="component" value="Unassembled WGS sequence"/>
</dbReference>
<protein>
    <recommendedName>
        <fullName evidence="1">YqcC-like domain-containing protein</fullName>
    </recommendedName>
</protein>
<evidence type="ECO:0000313" key="3">
    <source>
        <dbReference type="Proteomes" id="UP001460888"/>
    </source>
</evidence>
<dbReference type="RefSeq" id="WP_353111213.1">
    <property type="nucleotide sequence ID" value="NZ_APND01000003.1"/>
</dbReference>
<dbReference type="PANTHER" id="PTHR39586">
    <property type="entry name" value="CYTOPLASMIC PROTEIN-RELATED"/>
    <property type="match status" value="1"/>
</dbReference>
<feature type="domain" description="YqcC-like" evidence="1">
    <location>
        <begin position="11"/>
        <end position="106"/>
    </location>
</feature>
<comment type="caution">
    <text evidence="2">The sequence shown here is derived from an EMBL/GenBank/DDBJ whole genome shotgun (WGS) entry which is preliminary data.</text>
</comment>
<proteinExistence type="predicted"/>
<dbReference type="InterPro" id="IPR036814">
    <property type="entry name" value="YqcC-like_sf"/>
</dbReference>
<dbReference type="EMBL" id="APND01000003">
    <property type="protein sequence ID" value="MES1929708.1"/>
    <property type="molecule type" value="Genomic_DNA"/>
</dbReference>
<reference evidence="2 3" key="1">
    <citation type="submission" date="2013-03" db="EMBL/GenBank/DDBJ databases">
        <title>Salinisphaera dokdonensis CL-ES53 Genome Sequencing.</title>
        <authorList>
            <person name="Li C."/>
            <person name="Lai Q."/>
            <person name="Shao Z."/>
        </authorList>
    </citation>
    <scope>NUCLEOTIDE SEQUENCE [LARGE SCALE GENOMIC DNA]</scope>
    <source>
        <strain evidence="2 3">CL-ES53</strain>
    </source>
</reference>
<dbReference type="Pfam" id="PF04287">
    <property type="entry name" value="DUF446"/>
    <property type="match status" value="1"/>
</dbReference>
<name>A0ABV2B2U6_9GAMM</name>
<dbReference type="PIRSF" id="PIRSF006257">
    <property type="entry name" value="UCP006257"/>
    <property type="match status" value="1"/>
</dbReference>
<organism evidence="2 3">
    <name type="scientific">Salinisphaera dokdonensis CL-ES53</name>
    <dbReference type="NCBI Taxonomy" id="1304272"/>
    <lineage>
        <taxon>Bacteria</taxon>
        <taxon>Pseudomonadati</taxon>
        <taxon>Pseudomonadota</taxon>
        <taxon>Gammaproteobacteria</taxon>
        <taxon>Salinisphaerales</taxon>
        <taxon>Salinisphaeraceae</taxon>
        <taxon>Salinisphaera</taxon>
    </lineage>
</organism>
<evidence type="ECO:0000313" key="2">
    <source>
        <dbReference type="EMBL" id="MES1929708.1"/>
    </source>
</evidence>
<dbReference type="InterPro" id="IPR023376">
    <property type="entry name" value="YqcC-like_dom"/>
</dbReference>
<accession>A0ABV2B2U6</accession>